<dbReference type="CDD" id="cd23701">
    <property type="entry name" value="At1g26750"/>
    <property type="match status" value="1"/>
</dbReference>
<evidence type="ECO:0000256" key="1">
    <source>
        <dbReference type="ARBA" id="ARBA00004173"/>
    </source>
</evidence>
<organism evidence="8 9">
    <name type="scientific">Brassicogethes aeneus</name>
    <name type="common">Rape pollen beetle</name>
    <name type="synonym">Meligethes aeneus</name>
    <dbReference type="NCBI Taxonomy" id="1431903"/>
    <lineage>
        <taxon>Eukaryota</taxon>
        <taxon>Metazoa</taxon>
        <taxon>Ecdysozoa</taxon>
        <taxon>Arthropoda</taxon>
        <taxon>Hexapoda</taxon>
        <taxon>Insecta</taxon>
        <taxon>Pterygota</taxon>
        <taxon>Neoptera</taxon>
        <taxon>Endopterygota</taxon>
        <taxon>Coleoptera</taxon>
        <taxon>Polyphaga</taxon>
        <taxon>Cucujiformia</taxon>
        <taxon>Nitidulidae</taxon>
        <taxon>Meligethinae</taxon>
        <taxon>Brassicogethes</taxon>
    </lineage>
</organism>
<dbReference type="InterPro" id="IPR059242">
    <property type="entry name" value="mS23_dom"/>
</dbReference>
<evidence type="ECO:0000313" key="8">
    <source>
        <dbReference type="EMBL" id="CAH0563751.1"/>
    </source>
</evidence>
<proteinExistence type="inferred from homology"/>
<reference evidence="8" key="1">
    <citation type="submission" date="2021-12" db="EMBL/GenBank/DDBJ databases">
        <authorList>
            <person name="King R."/>
        </authorList>
    </citation>
    <scope>NUCLEOTIDE SEQUENCE</scope>
</reference>
<dbReference type="PANTHER" id="PTHR15925:SF2">
    <property type="entry name" value="SMALL RIBOSOMAL SUBUNIT PROTEIN MS23"/>
    <property type="match status" value="1"/>
</dbReference>
<dbReference type="Proteomes" id="UP001154078">
    <property type="component" value="Chromosome 9"/>
</dbReference>
<dbReference type="PANTHER" id="PTHR15925">
    <property type="entry name" value="MITOCHONDRIAL RIBOSOMAL PROTEIN S23"/>
    <property type="match status" value="1"/>
</dbReference>
<dbReference type="GO" id="GO:0003735">
    <property type="term" value="F:structural constituent of ribosome"/>
    <property type="evidence" value="ECO:0007669"/>
    <property type="project" value="InterPro"/>
</dbReference>
<evidence type="ECO:0000256" key="3">
    <source>
        <dbReference type="ARBA" id="ARBA00022980"/>
    </source>
</evidence>
<keyword evidence="5" id="KW-0687">Ribonucleoprotein</keyword>
<evidence type="ECO:0000256" key="4">
    <source>
        <dbReference type="ARBA" id="ARBA00023128"/>
    </source>
</evidence>
<dbReference type="InterPro" id="IPR023611">
    <property type="entry name" value="mS23_dom_met"/>
</dbReference>
<comment type="similarity">
    <text evidence="2">Belongs to the mitochondrion-specific ribosomal protein mS23 family.</text>
</comment>
<dbReference type="InterPro" id="IPR019520">
    <property type="entry name" value="Ribosomal_mS23_met"/>
</dbReference>
<gene>
    <name evidence="8" type="ORF">MELIAE_LOCUS12497</name>
</gene>
<dbReference type="GO" id="GO:0006412">
    <property type="term" value="P:translation"/>
    <property type="evidence" value="ECO:0007669"/>
    <property type="project" value="InterPro"/>
</dbReference>
<feature type="domain" description="Small ribosomal subunit protein mS23 conserved" evidence="7">
    <location>
        <begin position="2"/>
        <end position="127"/>
    </location>
</feature>
<dbReference type="GO" id="GO:0005840">
    <property type="term" value="C:ribosome"/>
    <property type="evidence" value="ECO:0007669"/>
    <property type="project" value="InterPro"/>
</dbReference>
<keyword evidence="3" id="KW-0689">Ribosomal protein</keyword>
<keyword evidence="9" id="KW-1185">Reference proteome</keyword>
<keyword evidence="4" id="KW-0496">Mitochondrion</keyword>
<evidence type="ECO:0000259" key="7">
    <source>
        <dbReference type="Pfam" id="PF10484"/>
    </source>
</evidence>
<name>A0A9P0BI71_BRAAE</name>
<sequence>MAGSRLEKIGSIYSRTSGLIRSGALSWEDRPLWYDVYEAFPPKEEPKFDRPAPNMRLKTIFYKEDKARALFHQNNRQIGAGVLTNNTTKSLTQRFIETYEKLEEQTQGSESMESLYKQAIDMLNRERNTRQTSEGSEEVSLSNAFKKAQKTLVQQEDAPKINVKVSDIFKD</sequence>
<evidence type="ECO:0000313" key="9">
    <source>
        <dbReference type="Proteomes" id="UP001154078"/>
    </source>
</evidence>
<dbReference type="GO" id="GO:0005739">
    <property type="term" value="C:mitochondrion"/>
    <property type="evidence" value="ECO:0007669"/>
    <property type="project" value="InterPro"/>
</dbReference>
<accession>A0A9P0BI71</accession>
<evidence type="ECO:0000256" key="5">
    <source>
        <dbReference type="ARBA" id="ARBA00023274"/>
    </source>
</evidence>
<dbReference type="Pfam" id="PF10484">
    <property type="entry name" value="MRP-S23"/>
    <property type="match status" value="1"/>
</dbReference>
<protein>
    <recommendedName>
        <fullName evidence="6">Small ribosomal subunit protein mS23</fullName>
    </recommendedName>
</protein>
<dbReference type="EMBL" id="OV121140">
    <property type="protein sequence ID" value="CAH0563751.1"/>
    <property type="molecule type" value="Genomic_DNA"/>
</dbReference>
<evidence type="ECO:0000256" key="6">
    <source>
        <dbReference type="ARBA" id="ARBA00035137"/>
    </source>
</evidence>
<dbReference type="AlphaFoldDB" id="A0A9P0BI71"/>
<comment type="subcellular location">
    <subcellularLocation>
        <location evidence="1">Mitochondrion</location>
    </subcellularLocation>
</comment>
<dbReference type="OrthoDB" id="10012356at2759"/>
<evidence type="ECO:0000256" key="2">
    <source>
        <dbReference type="ARBA" id="ARBA00009864"/>
    </source>
</evidence>